<sequence length="73" mass="8091">MKSRTDAAFSLPPYPKLPGSIGPGMSEELPHPQLKHSRALMEAGLSDGEIAERLDIMPARIAALRRYYGLYHN</sequence>
<dbReference type="EMBL" id="JBHSCW010000001">
    <property type="protein sequence ID" value="MFC4350050.1"/>
    <property type="molecule type" value="Genomic_DNA"/>
</dbReference>
<keyword evidence="3" id="KW-1185">Reference proteome</keyword>
<evidence type="ECO:0000313" key="2">
    <source>
        <dbReference type="EMBL" id="MFC4350050.1"/>
    </source>
</evidence>
<feature type="region of interest" description="Disordered" evidence="1">
    <location>
        <begin position="1"/>
        <end position="33"/>
    </location>
</feature>
<accession>A0ABV8UHH2</accession>
<evidence type="ECO:0000256" key="1">
    <source>
        <dbReference type="SAM" id="MobiDB-lite"/>
    </source>
</evidence>
<dbReference type="RefSeq" id="WP_382420121.1">
    <property type="nucleotide sequence ID" value="NZ_JBHSCW010000001.1"/>
</dbReference>
<protein>
    <submittedName>
        <fullName evidence="2">Uncharacterized protein</fullName>
    </submittedName>
</protein>
<gene>
    <name evidence="2" type="ORF">ACFOW6_00695</name>
</gene>
<organism evidence="2 3">
    <name type="scientific">Fodinicurvata halophila</name>
    <dbReference type="NCBI Taxonomy" id="1419723"/>
    <lineage>
        <taxon>Bacteria</taxon>
        <taxon>Pseudomonadati</taxon>
        <taxon>Pseudomonadota</taxon>
        <taxon>Alphaproteobacteria</taxon>
        <taxon>Rhodospirillales</taxon>
        <taxon>Rhodovibrionaceae</taxon>
        <taxon>Fodinicurvata</taxon>
    </lineage>
</organism>
<evidence type="ECO:0000313" key="3">
    <source>
        <dbReference type="Proteomes" id="UP001595799"/>
    </source>
</evidence>
<reference evidence="3" key="1">
    <citation type="journal article" date="2019" name="Int. J. Syst. Evol. Microbiol.">
        <title>The Global Catalogue of Microorganisms (GCM) 10K type strain sequencing project: providing services to taxonomists for standard genome sequencing and annotation.</title>
        <authorList>
            <consortium name="The Broad Institute Genomics Platform"/>
            <consortium name="The Broad Institute Genome Sequencing Center for Infectious Disease"/>
            <person name="Wu L."/>
            <person name="Ma J."/>
        </authorList>
    </citation>
    <scope>NUCLEOTIDE SEQUENCE [LARGE SCALE GENOMIC DNA]</scope>
    <source>
        <strain evidence="3">CECT 8472</strain>
    </source>
</reference>
<proteinExistence type="predicted"/>
<comment type="caution">
    <text evidence="2">The sequence shown here is derived from an EMBL/GenBank/DDBJ whole genome shotgun (WGS) entry which is preliminary data.</text>
</comment>
<name>A0ABV8UHH2_9PROT</name>
<dbReference type="Proteomes" id="UP001595799">
    <property type="component" value="Unassembled WGS sequence"/>
</dbReference>